<dbReference type="InterPro" id="IPR008979">
    <property type="entry name" value="Galactose-bd-like_sf"/>
</dbReference>
<evidence type="ECO:0000259" key="2">
    <source>
        <dbReference type="PROSITE" id="PS50022"/>
    </source>
</evidence>
<dbReference type="PROSITE" id="PS50093">
    <property type="entry name" value="PKD"/>
    <property type="match status" value="1"/>
</dbReference>
<dbReference type="GO" id="GO:0004308">
    <property type="term" value="F:exo-alpha-sialidase activity"/>
    <property type="evidence" value="ECO:0007669"/>
    <property type="project" value="UniProtKB-EC"/>
</dbReference>
<dbReference type="InterPro" id="IPR000421">
    <property type="entry name" value="FA58C"/>
</dbReference>
<dbReference type="Pfam" id="PF00754">
    <property type="entry name" value="F5_F8_type_C"/>
    <property type="match status" value="1"/>
</dbReference>
<dbReference type="Gene3D" id="2.60.120.260">
    <property type="entry name" value="Galactose-binding domain-like"/>
    <property type="match status" value="1"/>
</dbReference>
<dbReference type="EMBL" id="CYZH01000004">
    <property type="protein sequence ID" value="CUN81983.1"/>
    <property type="molecule type" value="Genomic_DNA"/>
</dbReference>
<evidence type="ECO:0000259" key="3">
    <source>
        <dbReference type="PROSITE" id="PS50093"/>
    </source>
</evidence>
<dbReference type="CDD" id="cd00146">
    <property type="entry name" value="PKD"/>
    <property type="match status" value="1"/>
</dbReference>
<dbReference type="AlphaFoldDB" id="A0A174A1F2"/>
<protein>
    <submittedName>
        <fullName evidence="4">Chitobiase</fullName>
        <ecNumber evidence="4">3.2.1.18</ecNumber>
    </submittedName>
</protein>
<keyword evidence="4" id="KW-0326">Glycosidase</keyword>
<sequence length="417" mass="46772">MKNKNIKLWIAILACLAGWSSCTHEEYVDVEYPAQQIYMPAANVGDDGIYLIDDVPSASLSEEVPGNPYRFKVDMKTYDFIVPLAVYRSGIEAGGTLNINLRVNNDTIQKLINAGKLEAEILPADRYRLEKSAELADGSTYVPFNLLIDLKYLDDNYVKTGKQFAVAVEAQCTDRKLGHNVVIVVIDTKIMRPSVDFTFSVDQSNWKRIIFKSTAKYAYSSSWTFGEGDATSSLANPSHTYTDKGSYQVAYKAVGITGEEVTVTKTIPVLNIGKLSNVGWTIKEYSSYSPESPGDGRPEGAIDGNLSTYWHSQYSDPIPAWPHWFVVDMGETHVISSFVCYRRQGDNRGQTKNRFWTSMDGVNWNDQGEFDFNPDTNDGQTFPMNNYPTAKYFKYEATQGPNAWAFLAEIEVYGEVE</sequence>
<feature type="domain" description="PKD" evidence="3">
    <location>
        <begin position="223"/>
        <end position="269"/>
    </location>
</feature>
<dbReference type="InterPro" id="IPR013783">
    <property type="entry name" value="Ig-like_fold"/>
</dbReference>
<evidence type="ECO:0000313" key="4">
    <source>
        <dbReference type="EMBL" id="CUN81983.1"/>
    </source>
</evidence>
<dbReference type="SUPFAM" id="SSF49299">
    <property type="entry name" value="PKD domain"/>
    <property type="match status" value="1"/>
</dbReference>
<dbReference type="EC" id="3.2.1.18" evidence="4"/>
<accession>A0A174A1F2</accession>
<evidence type="ECO:0000313" key="5">
    <source>
        <dbReference type="Proteomes" id="UP000095517"/>
    </source>
</evidence>
<name>A0A174A1F2_9BACE</name>
<keyword evidence="1" id="KW-0732">Signal</keyword>
<dbReference type="RefSeq" id="WP_055278550.1">
    <property type="nucleotide sequence ID" value="NZ_CABIXA010000004.1"/>
</dbReference>
<gene>
    <name evidence="4" type="primary">nedA</name>
    <name evidence="4" type="ORF">ERS852397_00877</name>
</gene>
<feature type="domain" description="F5/8 type C" evidence="2">
    <location>
        <begin position="265"/>
        <end position="415"/>
    </location>
</feature>
<organism evidence="4 5">
    <name type="scientific">Bacteroides finegoldii</name>
    <dbReference type="NCBI Taxonomy" id="338188"/>
    <lineage>
        <taxon>Bacteria</taxon>
        <taxon>Pseudomonadati</taxon>
        <taxon>Bacteroidota</taxon>
        <taxon>Bacteroidia</taxon>
        <taxon>Bacteroidales</taxon>
        <taxon>Bacteroidaceae</taxon>
        <taxon>Bacteroides</taxon>
    </lineage>
</organism>
<dbReference type="InterPro" id="IPR000601">
    <property type="entry name" value="PKD_dom"/>
</dbReference>
<feature type="chain" id="PRO_5008017319" evidence="1">
    <location>
        <begin position="26"/>
        <end position="417"/>
    </location>
</feature>
<dbReference type="STRING" id="338188.ERS852397_00877"/>
<evidence type="ECO:0000256" key="1">
    <source>
        <dbReference type="SAM" id="SignalP"/>
    </source>
</evidence>
<dbReference type="PROSITE" id="PS51257">
    <property type="entry name" value="PROKAR_LIPOPROTEIN"/>
    <property type="match status" value="1"/>
</dbReference>
<dbReference type="PROSITE" id="PS50022">
    <property type="entry name" value="FA58C_3"/>
    <property type="match status" value="1"/>
</dbReference>
<proteinExistence type="predicted"/>
<feature type="signal peptide" evidence="1">
    <location>
        <begin position="1"/>
        <end position="25"/>
    </location>
</feature>
<dbReference type="SUPFAM" id="SSF49785">
    <property type="entry name" value="Galactose-binding domain-like"/>
    <property type="match status" value="1"/>
</dbReference>
<keyword evidence="4" id="KW-0378">Hydrolase</keyword>
<reference evidence="4 5" key="1">
    <citation type="submission" date="2015-09" db="EMBL/GenBank/DDBJ databases">
        <authorList>
            <consortium name="Pathogen Informatics"/>
        </authorList>
    </citation>
    <scope>NUCLEOTIDE SEQUENCE [LARGE SCALE GENOMIC DNA]</scope>
    <source>
        <strain evidence="4 5">2789STDY5608840</strain>
    </source>
</reference>
<dbReference type="Gene3D" id="2.60.40.10">
    <property type="entry name" value="Immunoglobulins"/>
    <property type="match status" value="1"/>
</dbReference>
<dbReference type="Proteomes" id="UP000095517">
    <property type="component" value="Unassembled WGS sequence"/>
</dbReference>
<dbReference type="InterPro" id="IPR035986">
    <property type="entry name" value="PKD_dom_sf"/>
</dbReference>